<keyword evidence="4" id="KW-1185">Reference proteome</keyword>
<proteinExistence type="predicted"/>
<dbReference type="EMBL" id="CAUEEQ010045198">
    <property type="protein sequence ID" value="CAJ0958311.1"/>
    <property type="molecule type" value="Genomic_DNA"/>
</dbReference>
<gene>
    <name evidence="3" type="ORF">RIMI_LOCUS16288657</name>
</gene>
<dbReference type="Proteomes" id="UP001176940">
    <property type="component" value="Unassembled WGS sequence"/>
</dbReference>
<evidence type="ECO:0000256" key="2">
    <source>
        <dbReference type="SAM" id="Phobius"/>
    </source>
</evidence>
<feature type="transmembrane region" description="Helical" evidence="2">
    <location>
        <begin position="600"/>
        <end position="622"/>
    </location>
</feature>
<sequence length="707" mass="80688">MHHTPHDNSTPAHVGTDPATMNFAKCFARRDLVTKKLVKFTEPAESYKAWRATFRNAMRDLDLSNSGLSPGPLEAGQEKIACSNAQIFEKPRSHEGDSGKVSQEADDDETQLPESPEEDQGAEVEYEVVHDIVTDPSWQEDMQSEDSSTQGQGGVAPQQAGRSSVVAADRSLIFKMTTLVTSWKHCSTASAKRQQAVQKLIFLGDKLHNAEELWTVLKEQADLWLTWLNLQPGMVMCDNGRNPVVALSFSKPTWSCRICLSKYTTCVPILESQLQLPPLLPCFSSICSFQLTDCCVMSPRNSILQRLEWICEQKRTVVDYQHQQGSWYSVQTPHIRPQEWTWMSDICTILQNFEDSTKMVSVDDAIISITILLLSVLKQSLLTIKHDSFRVDHDEMEQGTIQCDYTQHSLMSSQRSEEEEEEQEEELFSFAIDGTACTAVIPSVQRGWPEDREEEEASMVSRPLGSSASTLQFYNGILHCRFFSLNIAILYCRFFSLNIASLNCRFFSLNTEIIHCSFFSLNTAILHCQFFNLNTAIFPCRFFNLNIASLHCRFFSLNTAIHCRFFSFNIAILHCRFFSLNTAIHCRFFSFNIAILPCRFFSLNTAILHCWLFSLTTVILYCRFFSLKTAILHCRFFSLNTTILHCRFFSLNIAIFHCRFFSLSTAILHCQIFSLNTAIHCRYFSFNIAILHCRFFSLNTAIHCIGC</sequence>
<evidence type="ECO:0000313" key="4">
    <source>
        <dbReference type="Proteomes" id="UP001176940"/>
    </source>
</evidence>
<evidence type="ECO:0000256" key="1">
    <source>
        <dbReference type="SAM" id="MobiDB-lite"/>
    </source>
</evidence>
<feature type="compositionally biased region" description="Basic and acidic residues" evidence="1">
    <location>
        <begin position="89"/>
        <end position="98"/>
    </location>
</feature>
<feature type="region of interest" description="Disordered" evidence="1">
    <location>
        <begin position="139"/>
        <end position="161"/>
    </location>
</feature>
<evidence type="ECO:0000313" key="3">
    <source>
        <dbReference type="EMBL" id="CAJ0958311.1"/>
    </source>
</evidence>
<feature type="compositionally biased region" description="Acidic residues" evidence="1">
    <location>
        <begin position="104"/>
        <end position="123"/>
    </location>
</feature>
<comment type="caution">
    <text evidence="3">The sequence shown here is derived from an EMBL/GenBank/DDBJ whole genome shotgun (WGS) entry which is preliminary data.</text>
</comment>
<feature type="region of interest" description="Disordered" evidence="1">
    <location>
        <begin position="89"/>
        <end position="123"/>
    </location>
</feature>
<reference evidence="3" key="1">
    <citation type="submission" date="2023-07" db="EMBL/GenBank/DDBJ databases">
        <authorList>
            <person name="Stuckert A."/>
        </authorList>
    </citation>
    <scope>NUCLEOTIDE SEQUENCE</scope>
</reference>
<organism evidence="3 4">
    <name type="scientific">Ranitomeya imitator</name>
    <name type="common">mimic poison frog</name>
    <dbReference type="NCBI Taxonomy" id="111125"/>
    <lineage>
        <taxon>Eukaryota</taxon>
        <taxon>Metazoa</taxon>
        <taxon>Chordata</taxon>
        <taxon>Craniata</taxon>
        <taxon>Vertebrata</taxon>
        <taxon>Euteleostomi</taxon>
        <taxon>Amphibia</taxon>
        <taxon>Batrachia</taxon>
        <taxon>Anura</taxon>
        <taxon>Neobatrachia</taxon>
        <taxon>Hyloidea</taxon>
        <taxon>Dendrobatidae</taxon>
        <taxon>Dendrobatinae</taxon>
        <taxon>Ranitomeya</taxon>
    </lineage>
</organism>
<keyword evidence="2" id="KW-0812">Transmembrane</keyword>
<keyword evidence="2" id="KW-1133">Transmembrane helix</keyword>
<feature type="compositionally biased region" description="Polar residues" evidence="1">
    <location>
        <begin position="139"/>
        <end position="149"/>
    </location>
</feature>
<keyword evidence="2" id="KW-0472">Membrane</keyword>
<name>A0ABN9M407_9NEOB</name>
<accession>A0ABN9M407</accession>
<feature type="non-terminal residue" evidence="3">
    <location>
        <position position="707"/>
    </location>
</feature>
<protein>
    <submittedName>
        <fullName evidence="3">Uncharacterized protein</fullName>
    </submittedName>
</protein>